<dbReference type="NCBIfam" id="TIGR02937">
    <property type="entry name" value="sigma70-ECF"/>
    <property type="match status" value="1"/>
</dbReference>
<dbReference type="Gene3D" id="1.10.1740.10">
    <property type="match status" value="1"/>
</dbReference>
<organism evidence="7 8">
    <name type="scientific">Compostibacillus humi</name>
    <dbReference type="NCBI Taxonomy" id="1245525"/>
    <lineage>
        <taxon>Bacteria</taxon>
        <taxon>Bacillati</taxon>
        <taxon>Bacillota</taxon>
        <taxon>Bacilli</taxon>
        <taxon>Bacillales</taxon>
        <taxon>Bacillaceae</taxon>
        <taxon>Compostibacillus</taxon>
    </lineage>
</organism>
<evidence type="ECO:0000256" key="4">
    <source>
        <dbReference type="ARBA" id="ARBA00023163"/>
    </source>
</evidence>
<dbReference type="SUPFAM" id="SSF88946">
    <property type="entry name" value="Sigma2 domain of RNA polymerase sigma factors"/>
    <property type="match status" value="1"/>
</dbReference>
<dbReference type="SUPFAM" id="SSF88659">
    <property type="entry name" value="Sigma3 and sigma4 domains of RNA polymerase sigma factors"/>
    <property type="match status" value="1"/>
</dbReference>
<dbReference type="InterPro" id="IPR013249">
    <property type="entry name" value="RNA_pol_sigma70_r4_t2"/>
</dbReference>
<gene>
    <name evidence="7" type="primary">csfU</name>
    <name evidence="7" type="ORF">GCM10010978_28540</name>
</gene>
<evidence type="ECO:0000259" key="5">
    <source>
        <dbReference type="Pfam" id="PF04542"/>
    </source>
</evidence>
<dbReference type="Gene3D" id="1.10.10.10">
    <property type="entry name" value="Winged helix-like DNA-binding domain superfamily/Winged helix DNA-binding domain"/>
    <property type="match status" value="1"/>
</dbReference>
<dbReference type="Pfam" id="PF04542">
    <property type="entry name" value="Sigma70_r2"/>
    <property type="match status" value="1"/>
</dbReference>
<dbReference type="InterPro" id="IPR013324">
    <property type="entry name" value="RNA_pol_sigma_r3/r4-like"/>
</dbReference>
<comment type="similarity">
    <text evidence="1">Belongs to the sigma-70 factor family. ECF subfamily.</text>
</comment>
<keyword evidence="2" id="KW-0805">Transcription regulation</keyword>
<dbReference type="InterPro" id="IPR039425">
    <property type="entry name" value="RNA_pol_sigma-70-like"/>
</dbReference>
<keyword evidence="4" id="KW-0804">Transcription</keyword>
<feature type="domain" description="RNA polymerase sigma factor 70 region 4 type 2" evidence="6">
    <location>
        <begin position="120"/>
        <end position="172"/>
    </location>
</feature>
<dbReference type="InterPro" id="IPR013325">
    <property type="entry name" value="RNA_pol_sigma_r2"/>
</dbReference>
<dbReference type="PANTHER" id="PTHR43133">
    <property type="entry name" value="RNA POLYMERASE ECF-TYPE SIGMA FACTO"/>
    <property type="match status" value="1"/>
</dbReference>
<dbReference type="PANTHER" id="PTHR43133:SF51">
    <property type="entry name" value="RNA POLYMERASE SIGMA FACTOR"/>
    <property type="match status" value="1"/>
</dbReference>
<dbReference type="Proteomes" id="UP000602050">
    <property type="component" value="Unassembled WGS sequence"/>
</dbReference>
<dbReference type="InterPro" id="IPR007627">
    <property type="entry name" value="RNA_pol_sigma70_r2"/>
</dbReference>
<dbReference type="GO" id="GO:0003677">
    <property type="term" value="F:DNA binding"/>
    <property type="evidence" value="ECO:0007669"/>
    <property type="project" value="InterPro"/>
</dbReference>
<accession>A0A8J2XJ11</accession>
<evidence type="ECO:0000259" key="6">
    <source>
        <dbReference type="Pfam" id="PF08281"/>
    </source>
</evidence>
<evidence type="ECO:0000313" key="8">
    <source>
        <dbReference type="Proteomes" id="UP000602050"/>
    </source>
</evidence>
<reference evidence="7" key="2">
    <citation type="submission" date="2020-09" db="EMBL/GenBank/DDBJ databases">
        <authorList>
            <person name="Sun Q."/>
            <person name="Zhou Y."/>
        </authorList>
    </citation>
    <scope>NUCLEOTIDE SEQUENCE</scope>
    <source>
        <strain evidence="7">CGMCC 1.12360</strain>
    </source>
</reference>
<dbReference type="GO" id="GO:0006352">
    <property type="term" value="P:DNA-templated transcription initiation"/>
    <property type="evidence" value="ECO:0007669"/>
    <property type="project" value="InterPro"/>
</dbReference>
<dbReference type="Pfam" id="PF08281">
    <property type="entry name" value="Sigma70_r4_2"/>
    <property type="match status" value="1"/>
</dbReference>
<dbReference type="AlphaFoldDB" id="A0A8J2XJ11"/>
<evidence type="ECO:0000256" key="2">
    <source>
        <dbReference type="ARBA" id="ARBA00023015"/>
    </source>
</evidence>
<dbReference type="RefSeq" id="WP_188393095.1">
    <property type="nucleotide sequence ID" value="NZ_BMEV01000071.1"/>
</dbReference>
<name>A0A8J2XJ11_9BACI</name>
<dbReference type="EMBL" id="BMEV01000071">
    <property type="protein sequence ID" value="GFZ86979.1"/>
    <property type="molecule type" value="Genomic_DNA"/>
</dbReference>
<keyword evidence="3" id="KW-0731">Sigma factor</keyword>
<evidence type="ECO:0000313" key="7">
    <source>
        <dbReference type="EMBL" id="GFZ86979.1"/>
    </source>
</evidence>
<dbReference type="CDD" id="cd06171">
    <property type="entry name" value="Sigma70_r4"/>
    <property type="match status" value="1"/>
</dbReference>
<dbReference type="GO" id="GO:0016987">
    <property type="term" value="F:sigma factor activity"/>
    <property type="evidence" value="ECO:0007669"/>
    <property type="project" value="UniProtKB-KW"/>
</dbReference>
<keyword evidence="8" id="KW-1185">Reference proteome</keyword>
<reference evidence="7" key="1">
    <citation type="journal article" date="2014" name="Int. J. Syst. Evol. Microbiol.">
        <title>Complete genome sequence of Corynebacterium casei LMG S-19264T (=DSM 44701T), isolated from a smear-ripened cheese.</title>
        <authorList>
            <consortium name="US DOE Joint Genome Institute (JGI-PGF)"/>
            <person name="Walter F."/>
            <person name="Albersmeier A."/>
            <person name="Kalinowski J."/>
            <person name="Ruckert C."/>
        </authorList>
    </citation>
    <scope>NUCLEOTIDE SEQUENCE</scope>
    <source>
        <strain evidence="7">CGMCC 1.12360</strain>
    </source>
</reference>
<dbReference type="InterPro" id="IPR036388">
    <property type="entry name" value="WH-like_DNA-bd_sf"/>
</dbReference>
<sequence length="190" mass="22521">MTDEELINEIKSGSQAAIEILIRRYYNEVYGFIYRRTQQQTLSYDLTQEVFVKMSKSISSFEGKSKFRSWLITIALNQVRDYMRTKKKDFINIESEWLEQTLTDTKDNVTYLYEKKEEAQEIRDALAQLPDFQSEAIILKYFHGYKYKEIAEITNSTESTVKSRIFQGLKKLSKIFRRENNEGRSKSGRI</sequence>
<protein>
    <submittedName>
        <fullName evidence="7">RNA polymerase sigma factor</fullName>
    </submittedName>
</protein>
<feature type="domain" description="RNA polymerase sigma-70 region 2" evidence="5">
    <location>
        <begin position="21"/>
        <end position="87"/>
    </location>
</feature>
<dbReference type="InterPro" id="IPR014284">
    <property type="entry name" value="RNA_pol_sigma-70_dom"/>
</dbReference>
<proteinExistence type="inferred from homology"/>
<evidence type="ECO:0000256" key="3">
    <source>
        <dbReference type="ARBA" id="ARBA00023082"/>
    </source>
</evidence>
<evidence type="ECO:0000256" key="1">
    <source>
        <dbReference type="ARBA" id="ARBA00010641"/>
    </source>
</evidence>
<comment type="caution">
    <text evidence="7">The sequence shown here is derived from an EMBL/GenBank/DDBJ whole genome shotgun (WGS) entry which is preliminary data.</text>
</comment>